<feature type="domain" description="ABM" evidence="5">
    <location>
        <begin position="322"/>
        <end position="410"/>
    </location>
</feature>
<dbReference type="PROSITE" id="PS51725">
    <property type="entry name" value="ABM"/>
    <property type="match status" value="1"/>
</dbReference>
<sequence length="452" mass="49528">MKASPADAATEGDAVEAAVGVRWGGTCWDRCVCCGGPSSRAPPGPATTSPWALASSGLHPRPGEDSVPLLAVGHIAPCEGRGERSLPPQAGPGCWGRDDLSVQRFSGLLEANDGKLSLEEFQLFFADGVLNERELEDLFHTIDSDNTNHVDTKELCDYFVDHMGDYEDVLASLETLNHSVLKAMGYTKKVYEGGSNVDQFVTRFLLKETANQIQSLLSSVESAVEAIEEQTSQIRQNHSRPSHGAVETWSGSPTPPYAPNHKLMAAEQGKSFPPGTSDPKEDGLDAQISRLAGLIGRLENKTLWFDLQQHLSDEEGTNMHLQLVRQEMAVCPEQLGDFLDSLRQYVRGTAGTRNCFHIAAVRLADGVTFVVYEFWETEEEWKRHLQSPVCKAFRHVKVDTLSQPEAFSRISVPGVSQNSRAKKESNALTGKIKFPPHFLDVGLQADFKAPIS</sequence>
<name>A0A6B0RC11_9CETA</name>
<keyword evidence="7" id="KW-1185">Reference proteome</keyword>
<dbReference type="PANTHER" id="PTHR12178">
    <property type="entry name" value="EF-HAND DOMAIN-CONTAINING PROTEIN"/>
    <property type="match status" value="1"/>
</dbReference>
<dbReference type="InterPro" id="IPR011992">
    <property type="entry name" value="EF-hand-dom_pair"/>
</dbReference>
<dbReference type="Gene3D" id="3.30.70.100">
    <property type="match status" value="1"/>
</dbReference>
<dbReference type="InterPro" id="IPR018247">
    <property type="entry name" value="EF_Hand_1_Ca_BS"/>
</dbReference>
<organism evidence="6 7">
    <name type="scientific">Bos mutus</name>
    <name type="common">wild yak</name>
    <dbReference type="NCBI Taxonomy" id="72004"/>
    <lineage>
        <taxon>Eukaryota</taxon>
        <taxon>Metazoa</taxon>
        <taxon>Chordata</taxon>
        <taxon>Craniata</taxon>
        <taxon>Vertebrata</taxon>
        <taxon>Euteleostomi</taxon>
        <taxon>Mammalia</taxon>
        <taxon>Eutheria</taxon>
        <taxon>Laurasiatheria</taxon>
        <taxon>Artiodactyla</taxon>
        <taxon>Ruminantia</taxon>
        <taxon>Pecora</taxon>
        <taxon>Bovidae</taxon>
        <taxon>Bovinae</taxon>
        <taxon>Bos</taxon>
    </lineage>
</organism>
<dbReference type="GO" id="GO:0005737">
    <property type="term" value="C:cytoplasm"/>
    <property type="evidence" value="ECO:0007669"/>
    <property type="project" value="TreeGrafter"/>
</dbReference>
<dbReference type="InterPro" id="IPR011008">
    <property type="entry name" value="Dimeric_a/b-barrel"/>
</dbReference>
<dbReference type="PROSITE" id="PS50222">
    <property type="entry name" value="EF_HAND_2"/>
    <property type="match status" value="1"/>
</dbReference>
<evidence type="ECO:0000256" key="3">
    <source>
        <dbReference type="SAM" id="MobiDB-lite"/>
    </source>
</evidence>
<dbReference type="SUPFAM" id="SSF54909">
    <property type="entry name" value="Dimeric alpha+beta barrel"/>
    <property type="match status" value="1"/>
</dbReference>
<keyword evidence="1" id="KW-0479">Metal-binding</keyword>
<accession>A0A6B0RC11</accession>
<feature type="region of interest" description="Disordered" evidence="3">
    <location>
        <begin position="230"/>
        <end position="260"/>
    </location>
</feature>
<dbReference type="AlphaFoldDB" id="A0A6B0RC11"/>
<dbReference type="InterPro" id="IPR039862">
    <property type="entry name" value="NECAB1/2/3"/>
</dbReference>
<evidence type="ECO:0000259" key="5">
    <source>
        <dbReference type="PROSITE" id="PS51725"/>
    </source>
</evidence>
<dbReference type="PANTHER" id="PTHR12178:SF2">
    <property type="entry name" value="N-TERMINAL EF-HAND CALCIUM-BINDING PROTEIN 2"/>
    <property type="match status" value="1"/>
</dbReference>
<evidence type="ECO:0000256" key="2">
    <source>
        <dbReference type="ARBA" id="ARBA00022837"/>
    </source>
</evidence>
<keyword evidence="2" id="KW-0106">Calcium</keyword>
<evidence type="ECO:0000256" key="1">
    <source>
        <dbReference type="ARBA" id="ARBA00022723"/>
    </source>
</evidence>
<dbReference type="EMBL" id="VBQZ03000032">
    <property type="protein sequence ID" value="MXQ86327.1"/>
    <property type="molecule type" value="Genomic_DNA"/>
</dbReference>
<dbReference type="Gene3D" id="1.10.238.10">
    <property type="entry name" value="EF-hand"/>
    <property type="match status" value="1"/>
</dbReference>
<evidence type="ECO:0000259" key="4">
    <source>
        <dbReference type="PROSITE" id="PS50222"/>
    </source>
</evidence>
<dbReference type="InterPro" id="IPR007138">
    <property type="entry name" value="ABM_dom"/>
</dbReference>
<protein>
    <recommendedName>
        <fullName evidence="8">N-terminal EF-hand calcium-binding protein 2</fullName>
    </recommendedName>
</protein>
<dbReference type="GO" id="GO:0042984">
    <property type="term" value="P:regulation of amyloid precursor protein biosynthetic process"/>
    <property type="evidence" value="ECO:0007669"/>
    <property type="project" value="TreeGrafter"/>
</dbReference>
<feature type="domain" description="EF-hand" evidence="4">
    <location>
        <begin position="130"/>
        <end position="165"/>
    </location>
</feature>
<comment type="caution">
    <text evidence="6">The sequence shown here is derived from an EMBL/GenBank/DDBJ whole genome shotgun (WGS) entry which is preliminary data.</text>
</comment>
<evidence type="ECO:0000313" key="7">
    <source>
        <dbReference type="Proteomes" id="UP000322234"/>
    </source>
</evidence>
<proteinExistence type="predicted"/>
<dbReference type="GO" id="GO:0005509">
    <property type="term" value="F:calcium ion binding"/>
    <property type="evidence" value="ECO:0007669"/>
    <property type="project" value="InterPro"/>
</dbReference>
<evidence type="ECO:0008006" key="8">
    <source>
        <dbReference type="Google" id="ProtNLM"/>
    </source>
</evidence>
<reference evidence="6" key="1">
    <citation type="submission" date="2019-10" db="EMBL/GenBank/DDBJ databases">
        <title>The sequence and de novo assembly of the wild yak genome.</title>
        <authorList>
            <person name="Liu Y."/>
        </authorList>
    </citation>
    <scope>NUCLEOTIDE SEQUENCE [LARGE SCALE GENOMIC DNA]</scope>
    <source>
        <strain evidence="6">WY2019</strain>
    </source>
</reference>
<dbReference type="PROSITE" id="PS00018">
    <property type="entry name" value="EF_HAND_1"/>
    <property type="match status" value="1"/>
</dbReference>
<gene>
    <name evidence="6" type="ORF">E5288_WYG003120</name>
</gene>
<evidence type="ECO:0000313" key="6">
    <source>
        <dbReference type="EMBL" id="MXQ86327.1"/>
    </source>
</evidence>
<dbReference type="Pfam" id="PF03992">
    <property type="entry name" value="ABM"/>
    <property type="match status" value="1"/>
</dbReference>
<dbReference type="InterPro" id="IPR002048">
    <property type="entry name" value="EF_hand_dom"/>
</dbReference>
<dbReference type="Proteomes" id="UP000322234">
    <property type="component" value="Unassembled WGS sequence"/>
</dbReference>
<dbReference type="FunFam" id="3.30.70.100:FF:000028">
    <property type="entry name" value="N-terminal EF-hand calcium-binding protein 2"/>
    <property type="match status" value="1"/>
</dbReference>
<dbReference type="SUPFAM" id="SSF47473">
    <property type="entry name" value="EF-hand"/>
    <property type="match status" value="1"/>
</dbReference>